<comment type="caution">
    <text evidence="1">The sequence shown here is derived from an EMBL/GenBank/DDBJ whole genome shotgun (WGS) entry which is preliminary data.</text>
</comment>
<dbReference type="Proteomes" id="UP000053226">
    <property type="component" value="Unassembled WGS sequence"/>
</dbReference>
<keyword evidence="2" id="KW-1185">Reference proteome</keyword>
<evidence type="ECO:0000313" key="1">
    <source>
        <dbReference type="EMBL" id="KPD03035.1"/>
    </source>
</evidence>
<name>A0A0N0ZA08_9GAMM</name>
<dbReference type="AlphaFoldDB" id="A0A0N0ZA08"/>
<evidence type="ECO:0000313" key="2">
    <source>
        <dbReference type="Proteomes" id="UP000053226"/>
    </source>
</evidence>
<dbReference type="EMBL" id="LGAA01000016">
    <property type="protein sequence ID" value="KPD03035.1"/>
    <property type="molecule type" value="Genomic_DNA"/>
</dbReference>
<sequence length="47" mass="5739">MTDYKHTQYLWRNIYLINLIFYIKSQATVDKSPDNPIYNHMNNLLFS</sequence>
<organism evidence="1 2">
    <name type="scientific">Moellerella wisconsensis ATCC 35017</name>
    <dbReference type="NCBI Taxonomy" id="1354267"/>
    <lineage>
        <taxon>Bacteria</taxon>
        <taxon>Pseudomonadati</taxon>
        <taxon>Pseudomonadota</taxon>
        <taxon>Gammaproteobacteria</taxon>
        <taxon>Enterobacterales</taxon>
        <taxon>Morganellaceae</taxon>
        <taxon>Moellerella</taxon>
    </lineage>
</organism>
<protein>
    <submittedName>
        <fullName evidence="1">Uncharacterized protein</fullName>
    </submittedName>
</protein>
<proteinExistence type="predicted"/>
<reference evidence="1 2" key="1">
    <citation type="submission" date="2015-07" db="EMBL/GenBank/DDBJ databases">
        <title>ATOL: Assembling a taxonomically balanced genome-scale reconstruction of the evolutionary history of the Enterobacteriaceae.</title>
        <authorList>
            <person name="Plunkett G.III."/>
            <person name="Neeno-Eckwall E.C."/>
            <person name="Glasner J.D."/>
            <person name="Perna N.T."/>
        </authorList>
    </citation>
    <scope>NUCLEOTIDE SEQUENCE [LARGE SCALE GENOMIC DNA]</scope>
    <source>
        <strain evidence="1 2">ATCC 35017</strain>
    </source>
</reference>
<accession>A0A0N0ZA08</accession>
<gene>
    <name evidence="1" type="ORF">M992_1523</name>
</gene>